<gene>
    <name evidence="2" type="ORF">ACFQ1Q_03980</name>
</gene>
<feature type="domain" description="Putative beta-lactamase-inhibitor-like PepSY-like" evidence="1">
    <location>
        <begin position="55"/>
        <end position="142"/>
    </location>
</feature>
<name>A0ABW3N653_9FLAO</name>
<dbReference type="EMBL" id="JBHTJL010000009">
    <property type="protein sequence ID" value="MFD1062393.1"/>
    <property type="molecule type" value="Genomic_DNA"/>
</dbReference>
<evidence type="ECO:0000259" key="1">
    <source>
        <dbReference type="Pfam" id="PF11396"/>
    </source>
</evidence>
<dbReference type="SUPFAM" id="SSF160574">
    <property type="entry name" value="BT0923-like"/>
    <property type="match status" value="1"/>
</dbReference>
<proteinExistence type="predicted"/>
<dbReference type="PROSITE" id="PS51257">
    <property type="entry name" value="PROKAR_LIPOPROTEIN"/>
    <property type="match status" value="1"/>
</dbReference>
<dbReference type="Pfam" id="PF11396">
    <property type="entry name" value="PepSY_like"/>
    <property type="match status" value="1"/>
</dbReference>
<dbReference type="InterPro" id="IPR021533">
    <property type="entry name" value="PepSY-like"/>
</dbReference>
<dbReference type="RefSeq" id="WP_386128213.1">
    <property type="nucleotide sequence ID" value="NZ_JBHTJL010000009.1"/>
</dbReference>
<dbReference type="Gene3D" id="3.10.450.360">
    <property type="match status" value="1"/>
</dbReference>
<protein>
    <submittedName>
        <fullName evidence="2">PepSY-like domain-containing protein</fullName>
    </submittedName>
</protein>
<comment type="caution">
    <text evidence="2">The sequence shown here is derived from an EMBL/GenBank/DDBJ whole genome shotgun (WGS) entry which is preliminary data.</text>
</comment>
<organism evidence="2 3">
    <name type="scientific">Winogradskyella litorisediminis</name>
    <dbReference type="NCBI Taxonomy" id="1156618"/>
    <lineage>
        <taxon>Bacteria</taxon>
        <taxon>Pseudomonadati</taxon>
        <taxon>Bacteroidota</taxon>
        <taxon>Flavobacteriia</taxon>
        <taxon>Flavobacteriales</taxon>
        <taxon>Flavobacteriaceae</taxon>
        <taxon>Winogradskyella</taxon>
    </lineage>
</organism>
<sequence length="143" mass="16862">MKRLMHLNIICLFIFTVSCNLKSYAQIPDAVKTSFKAKYPDEKPDNWEIDDHGNYEFHFKKNGEKMRADFLKTGKWIETEISIDKDELPKAIKKVIKEKFDDEDITEVEKVMHHSKGLFYDVEFKKKGKNKDVMFKTDGSIIH</sequence>
<dbReference type="Proteomes" id="UP001597013">
    <property type="component" value="Unassembled WGS sequence"/>
</dbReference>
<accession>A0ABW3N653</accession>
<evidence type="ECO:0000313" key="2">
    <source>
        <dbReference type="EMBL" id="MFD1062393.1"/>
    </source>
</evidence>
<keyword evidence="3" id="KW-1185">Reference proteome</keyword>
<evidence type="ECO:0000313" key="3">
    <source>
        <dbReference type="Proteomes" id="UP001597013"/>
    </source>
</evidence>
<reference evidence="3" key="1">
    <citation type="journal article" date="2019" name="Int. J. Syst. Evol. Microbiol.">
        <title>The Global Catalogue of Microorganisms (GCM) 10K type strain sequencing project: providing services to taxonomists for standard genome sequencing and annotation.</title>
        <authorList>
            <consortium name="The Broad Institute Genomics Platform"/>
            <consortium name="The Broad Institute Genome Sequencing Center for Infectious Disease"/>
            <person name="Wu L."/>
            <person name="Ma J."/>
        </authorList>
    </citation>
    <scope>NUCLEOTIDE SEQUENCE [LARGE SCALE GENOMIC DNA]</scope>
    <source>
        <strain evidence="3">CCUG 62215</strain>
    </source>
</reference>